<dbReference type="AlphaFoldDB" id="A0AAW9FM49"/>
<organism evidence="2">
    <name type="scientific">Agrobacterium rosae</name>
    <dbReference type="NCBI Taxonomy" id="1972867"/>
    <lineage>
        <taxon>Bacteria</taxon>
        <taxon>Pseudomonadati</taxon>
        <taxon>Pseudomonadota</taxon>
        <taxon>Alphaproteobacteria</taxon>
        <taxon>Hyphomicrobiales</taxon>
        <taxon>Rhizobiaceae</taxon>
        <taxon>Rhizobium/Agrobacterium group</taxon>
        <taxon>Agrobacterium</taxon>
    </lineage>
</organism>
<accession>A0AAW9FM49</accession>
<evidence type="ECO:0000259" key="1">
    <source>
        <dbReference type="PROSITE" id="PS51186"/>
    </source>
</evidence>
<dbReference type="Gene3D" id="3.40.630.30">
    <property type="match status" value="1"/>
</dbReference>
<dbReference type="SUPFAM" id="SSF55729">
    <property type="entry name" value="Acyl-CoA N-acyltransferases (Nat)"/>
    <property type="match status" value="1"/>
</dbReference>
<evidence type="ECO:0000313" key="2">
    <source>
        <dbReference type="EMBL" id="MDX8304642.1"/>
    </source>
</evidence>
<comment type="caution">
    <text evidence="2">The sequence shown here is derived from an EMBL/GenBank/DDBJ whole genome shotgun (WGS) entry which is preliminary data.</text>
</comment>
<dbReference type="EMBL" id="JAVRAF010000009">
    <property type="protein sequence ID" value="MDX8304642.1"/>
    <property type="molecule type" value="Genomic_DNA"/>
</dbReference>
<proteinExistence type="predicted"/>
<name>A0AAW9FM49_9HYPH</name>
<reference evidence="2" key="1">
    <citation type="journal article" date="2023" name="Phytobiomes J">
        <title>Deciphering the key players within the bacterial microbiota associated with aerial crown gall tumors on rhododendron: Insights into the gallobiome.</title>
        <authorList>
            <person name="Kuzmanovic N."/>
            <person name="Nesme J."/>
            <person name="Wolf J."/>
            <person name="Neumann-Schaal M."/>
            <person name="Petersen J."/>
            <person name="Fernandez-Gnecco G."/>
            <person name="Sproeer C."/>
            <person name="Bunk B."/>
            <person name="Overmann J."/>
            <person name="Sorensen S.J."/>
            <person name="Idczak E."/>
            <person name="Smalla K."/>
        </authorList>
    </citation>
    <scope>NUCLEOTIDE SEQUENCE</scope>
    <source>
        <strain evidence="2">Rho-11.1</strain>
    </source>
</reference>
<protein>
    <submittedName>
        <fullName evidence="2">GNAT family N-acetyltransferase</fullName>
    </submittedName>
</protein>
<dbReference type="InterPro" id="IPR016181">
    <property type="entry name" value="Acyl_CoA_acyltransferase"/>
</dbReference>
<dbReference type="PROSITE" id="PS51186">
    <property type="entry name" value="GNAT"/>
    <property type="match status" value="1"/>
</dbReference>
<dbReference type="GO" id="GO:0016747">
    <property type="term" value="F:acyltransferase activity, transferring groups other than amino-acyl groups"/>
    <property type="evidence" value="ECO:0007669"/>
    <property type="project" value="InterPro"/>
</dbReference>
<gene>
    <name evidence="2" type="ORF">RMR22_20495</name>
</gene>
<dbReference type="RefSeq" id="WP_320203320.1">
    <property type="nucleotide sequence ID" value="NZ_CP192783.1"/>
</dbReference>
<dbReference type="InterPro" id="IPR000182">
    <property type="entry name" value="GNAT_dom"/>
</dbReference>
<sequence>MTRSQVHVSIAVDADIDFISKGFSTIKPLASSEGASEVSAEWLSSTIKSQSNPIYQLWQFAVATIDFRRVGFIQTMDFELIRQPLLHQASLGFYSLAPGLLSFSGNLRLINAIYVDQSRRNNGVGKALIESQQARFREKMGLLYSEYNSDHIKFYRSLGFLEEVSGLSDTLQEKDVFLLVKKFQE</sequence>
<dbReference type="Pfam" id="PF13508">
    <property type="entry name" value="Acetyltransf_7"/>
    <property type="match status" value="1"/>
</dbReference>
<feature type="domain" description="N-acetyltransferase" evidence="1">
    <location>
        <begin position="6"/>
        <end position="184"/>
    </location>
</feature>